<gene>
    <name evidence="3" type="ORF">JRO89_XS06G0172900</name>
</gene>
<dbReference type="Proteomes" id="UP000827721">
    <property type="component" value="Unassembled WGS sequence"/>
</dbReference>
<feature type="coiled-coil region" evidence="1">
    <location>
        <begin position="37"/>
        <end position="64"/>
    </location>
</feature>
<feature type="compositionally biased region" description="Polar residues" evidence="2">
    <location>
        <begin position="539"/>
        <end position="571"/>
    </location>
</feature>
<feature type="compositionally biased region" description="Low complexity" evidence="2">
    <location>
        <begin position="579"/>
        <end position="593"/>
    </location>
</feature>
<evidence type="ECO:0000256" key="2">
    <source>
        <dbReference type="SAM" id="MobiDB-lite"/>
    </source>
</evidence>
<evidence type="ECO:0008006" key="5">
    <source>
        <dbReference type="Google" id="ProtNLM"/>
    </source>
</evidence>
<evidence type="ECO:0000256" key="1">
    <source>
        <dbReference type="SAM" id="Coils"/>
    </source>
</evidence>
<accession>A0ABQ8HYS5</accession>
<comment type="caution">
    <text evidence="3">The sequence shown here is derived from an EMBL/GenBank/DDBJ whole genome shotgun (WGS) entry which is preliminary data.</text>
</comment>
<reference evidence="3 4" key="1">
    <citation type="submission" date="2021-02" db="EMBL/GenBank/DDBJ databases">
        <title>Plant Genome Project.</title>
        <authorList>
            <person name="Zhang R.-G."/>
        </authorList>
    </citation>
    <scope>NUCLEOTIDE SEQUENCE [LARGE SCALE GENOMIC DNA]</scope>
    <source>
        <tissue evidence="3">Leaves</tissue>
    </source>
</reference>
<feature type="region of interest" description="Disordered" evidence="2">
    <location>
        <begin position="180"/>
        <end position="200"/>
    </location>
</feature>
<evidence type="ECO:0000313" key="4">
    <source>
        <dbReference type="Proteomes" id="UP000827721"/>
    </source>
</evidence>
<name>A0ABQ8HYS5_9ROSI</name>
<feature type="region of interest" description="Disordered" evidence="2">
    <location>
        <begin position="535"/>
        <end position="593"/>
    </location>
</feature>
<protein>
    <recommendedName>
        <fullName evidence="5">Homer protein</fullName>
    </recommendedName>
</protein>
<sequence>MVELQSCCAGLVNDSALCAIEQEVKGEVSVNVNVNVIAEISAELQKEREKNAQLMERISLLEAQIQERDHHHHHQSLLNNRQLVSHNYDQQWPLSCVLQQGSCLNATERYIRKFKRQKTETSQDRTQDGNMIISEMAAKTTKQERCIRPVDANLEDRLVNWMSMNETQFLHFDKLKDGESAVDCDDTDETDDDDCYEEDDTNADLKNKEVDENVRSSNNELLKEQLHAQEGFDPEMLPCLDNFFYNQNEPKVPNASQVTNEDRRKDCRLPDTQTINGDLNKHEAKEDINFEEFKQPDEILITRKEACYIGLGSIPANKKPAKVPFCPREVKRMLESEALSLKNAQSHTIRKIIVFASLGIRHGCEDMYELDFNHFSILRKGEAYVSPKNPGEHVLYENPGVRRKVFYPNRQNPTLCPLQILEEEKVMRPSDPSCPSCLFLCIKYGGTTRNLPQNEYVRQRMGRNKLKSFGPVMCRMAMLVHVRSGSFFFKALGITLLFMAGFPDDLVQRETKYRNLDLLQKYYRTDEDAEREELFHPHLTNSDTASPSSQQLTERSTSTKSKVRKQSNSTSRPHKLPRSSIQQSTPSSSVPPSQFGLMGYASIQTHALAAFQSMPSQTHSETPLVSNQVITNSGTNVSYHNQTPYHIFPPQPANTFMPMIYWPPPNAFPSCPFPTTYGYQSFPSAANYISIHPQPYSNHPSCSPFIPKTVESSGKTNVALEEADSDSDSSSNCSEQKEALASCK</sequence>
<organism evidence="3 4">
    <name type="scientific">Xanthoceras sorbifolium</name>
    <dbReference type="NCBI Taxonomy" id="99658"/>
    <lineage>
        <taxon>Eukaryota</taxon>
        <taxon>Viridiplantae</taxon>
        <taxon>Streptophyta</taxon>
        <taxon>Embryophyta</taxon>
        <taxon>Tracheophyta</taxon>
        <taxon>Spermatophyta</taxon>
        <taxon>Magnoliopsida</taxon>
        <taxon>eudicotyledons</taxon>
        <taxon>Gunneridae</taxon>
        <taxon>Pentapetalae</taxon>
        <taxon>rosids</taxon>
        <taxon>malvids</taxon>
        <taxon>Sapindales</taxon>
        <taxon>Sapindaceae</taxon>
        <taxon>Xanthoceroideae</taxon>
        <taxon>Xanthoceras</taxon>
    </lineage>
</organism>
<proteinExistence type="predicted"/>
<feature type="region of interest" description="Disordered" evidence="2">
    <location>
        <begin position="721"/>
        <end position="744"/>
    </location>
</feature>
<evidence type="ECO:0000313" key="3">
    <source>
        <dbReference type="EMBL" id="KAH7569491.1"/>
    </source>
</evidence>
<keyword evidence="1" id="KW-0175">Coiled coil</keyword>
<dbReference type="EMBL" id="JAFEMO010000006">
    <property type="protein sequence ID" value="KAH7569491.1"/>
    <property type="molecule type" value="Genomic_DNA"/>
</dbReference>
<keyword evidence="4" id="KW-1185">Reference proteome</keyword>